<reference evidence="1" key="1">
    <citation type="submission" date="2012-09" db="EMBL/GenBank/DDBJ databases">
        <authorList>
            <person name="Martin A.A."/>
        </authorList>
    </citation>
    <scope>NUCLEOTIDE SEQUENCE</scope>
</reference>
<sequence length="108" mass="11787">MSSVKNVAEIKQDIEKSVKREGTFDVVRKQAFAIVNSDGFLESLQVEKALMMKSVMEGKLSVDVFDFGNLVDSVDYSSSDNSCSRLKSSSDMSVSDVASNSSFIDVIT</sequence>
<reference evidence="2" key="2">
    <citation type="submission" date="2017-02" db="UniProtKB">
        <authorList>
            <consortium name="WormBaseParasite"/>
        </authorList>
    </citation>
    <scope>IDENTIFICATION</scope>
</reference>
<name>A0A0K0DJG4_ANGCA</name>
<dbReference type="AlphaFoldDB" id="A0A0K0DJG4"/>
<organism evidence="1 2">
    <name type="scientific">Angiostrongylus cantonensis</name>
    <name type="common">Rat lungworm</name>
    <dbReference type="NCBI Taxonomy" id="6313"/>
    <lineage>
        <taxon>Eukaryota</taxon>
        <taxon>Metazoa</taxon>
        <taxon>Ecdysozoa</taxon>
        <taxon>Nematoda</taxon>
        <taxon>Chromadorea</taxon>
        <taxon>Rhabditida</taxon>
        <taxon>Rhabditina</taxon>
        <taxon>Rhabditomorpha</taxon>
        <taxon>Strongyloidea</taxon>
        <taxon>Metastrongylidae</taxon>
        <taxon>Angiostrongylus</taxon>
    </lineage>
</organism>
<evidence type="ECO:0000313" key="1">
    <source>
        <dbReference type="Proteomes" id="UP000035642"/>
    </source>
</evidence>
<evidence type="ECO:0000313" key="2">
    <source>
        <dbReference type="WBParaSite" id="ACAC_0001154501-mRNA-1"/>
    </source>
</evidence>
<dbReference type="WBParaSite" id="ACAC_0001154501-mRNA-1">
    <property type="protein sequence ID" value="ACAC_0001154501-mRNA-1"/>
    <property type="gene ID" value="ACAC_0001154501"/>
</dbReference>
<keyword evidence="1" id="KW-1185">Reference proteome</keyword>
<accession>A0A0K0DJG4</accession>
<proteinExistence type="predicted"/>
<protein>
    <submittedName>
        <fullName evidence="2">DUF4476 domain-containing protein</fullName>
    </submittedName>
</protein>
<dbReference type="Proteomes" id="UP000035642">
    <property type="component" value="Unassembled WGS sequence"/>
</dbReference>